<dbReference type="AlphaFoldDB" id="A0A8H7SG20"/>
<feature type="region of interest" description="Disordered" evidence="1">
    <location>
        <begin position="157"/>
        <end position="194"/>
    </location>
</feature>
<accession>A0A8H7SG20</accession>
<gene>
    <name evidence="2" type="ORF">INT48_002755</name>
</gene>
<organism evidence="2 3">
    <name type="scientific">Thamnidium elegans</name>
    <dbReference type="NCBI Taxonomy" id="101142"/>
    <lineage>
        <taxon>Eukaryota</taxon>
        <taxon>Fungi</taxon>
        <taxon>Fungi incertae sedis</taxon>
        <taxon>Mucoromycota</taxon>
        <taxon>Mucoromycotina</taxon>
        <taxon>Mucoromycetes</taxon>
        <taxon>Mucorales</taxon>
        <taxon>Mucorineae</taxon>
        <taxon>Mucoraceae</taxon>
        <taxon>Thamnidium</taxon>
    </lineage>
</organism>
<protein>
    <submittedName>
        <fullName evidence="2">Uncharacterized protein</fullName>
    </submittedName>
</protein>
<dbReference type="EMBL" id="JAEPRE010000398">
    <property type="protein sequence ID" value="KAG2228617.1"/>
    <property type="molecule type" value="Genomic_DNA"/>
</dbReference>
<proteinExistence type="predicted"/>
<sequence>MLYRFAALAARPAARSLFNRAFRPVHRIPVTKSIFFRSTTTQFLQASSFHHTSINFFASSHDWNNQKPPAHPLIEKIQQHPHIMEQLVNFTSLLQSKGIDVSGKQPSYMQIMKVMSDPEIKEKVQKLAMDMQGAGIQLDMNTIQELQANFTDLAAEQQAAPEQQVFDEKKPAEEGEQRGRNKGIMNKVKGIFKK</sequence>
<comment type="caution">
    <text evidence="2">The sequence shown here is derived from an EMBL/GenBank/DDBJ whole genome shotgun (WGS) entry which is preliminary data.</text>
</comment>
<dbReference type="OrthoDB" id="10008801at2759"/>
<name>A0A8H7SG20_9FUNG</name>
<reference evidence="2" key="1">
    <citation type="submission" date="2021-01" db="EMBL/GenBank/DDBJ databases">
        <title>Metabolic potential, ecology and presence of endohyphal bacteria is reflected in genomic diversity of Mucoromycotina.</title>
        <authorList>
            <person name="Muszewska A."/>
            <person name="Okrasinska A."/>
            <person name="Steczkiewicz K."/>
            <person name="Drgas O."/>
            <person name="Orlowska M."/>
            <person name="Perlinska-Lenart U."/>
            <person name="Aleksandrzak-Piekarczyk T."/>
            <person name="Szatraj K."/>
            <person name="Zielenkiewicz U."/>
            <person name="Pilsyk S."/>
            <person name="Malc E."/>
            <person name="Mieczkowski P."/>
            <person name="Kruszewska J.S."/>
            <person name="Biernat P."/>
            <person name="Pawlowska J."/>
        </authorList>
    </citation>
    <scope>NUCLEOTIDE SEQUENCE</scope>
    <source>
        <strain evidence="2">WA0000018081</strain>
    </source>
</reference>
<keyword evidence="3" id="KW-1185">Reference proteome</keyword>
<evidence type="ECO:0000313" key="3">
    <source>
        <dbReference type="Proteomes" id="UP000613177"/>
    </source>
</evidence>
<evidence type="ECO:0000256" key="1">
    <source>
        <dbReference type="SAM" id="MobiDB-lite"/>
    </source>
</evidence>
<evidence type="ECO:0000313" key="2">
    <source>
        <dbReference type="EMBL" id="KAG2228617.1"/>
    </source>
</evidence>
<dbReference type="Proteomes" id="UP000613177">
    <property type="component" value="Unassembled WGS sequence"/>
</dbReference>
<feature type="compositionally biased region" description="Basic and acidic residues" evidence="1">
    <location>
        <begin position="166"/>
        <end position="179"/>
    </location>
</feature>